<organism evidence="3">
    <name type="scientific">Cladocopium goreaui</name>
    <dbReference type="NCBI Taxonomy" id="2562237"/>
    <lineage>
        <taxon>Eukaryota</taxon>
        <taxon>Sar</taxon>
        <taxon>Alveolata</taxon>
        <taxon>Dinophyceae</taxon>
        <taxon>Suessiales</taxon>
        <taxon>Symbiodiniaceae</taxon>
        <taxon>Cladocopium</taxon>
    </lineage>
</organism>
<name>A0A9P1BQ86_9DINO</name>
<sequence length="185" mass="21089">MARTPSSFYAEIDRYEIVEEPADPENPLAKGMEVLKARIPLMGQGSHAEYNIRVQNEGKYHIVRRRFAEFVTLHDFLKRQFGPVLMLELPKKTPIRYFNQDKLEDRKNALNVYLKDLCKRKEIVDLVEVQRFFGCQVRPGSVPTGYAPQAQAPQVQQPAPVVVGAAPGKPVVHSDSEDELARWDT</sequence>
<dbReference type="Proteomes" id="UP001152797">
    <property type="component" value="Unassembled WGS sequence"/>
</dbReference>
<dbReference type="InterPro" id="IPR001683">
    <property type="entry name" value="PX_dom"/>
</dbReference>
<evidence type="ECO:0000313" key="5">
    <source>
        <dbReference type="Proteomes" id="UP001152797"/>
    </source>
</evidence>
<evidence type="ECO:0000313" key="4">
    <source>
        <dbReference type="EMBL" id="CAL4763835.1"/>
    </source>
</evidence>
<dbReference type="EMBL" id="CAMXCT020000277">
    <property type="protein sequence ID" value="CAL1129898.1"/>
    <property type="molecule type" value="Genomic_DNA"/>
</dbReference>
<dbReference type="Pfam" id="PF00787">
    <property type="entry name" value="PX"/>
    <property type="match status" value="1"/>
</dbReference>
<dbReference type="EMBL" id="CAMXCT010000277">
    <property type="protein sequence ID" value="CAI3976523.1"/>
    <property type="molecule type" value="Genomic_DNA"/>
</dbReference>
<dbReference type="PROSITE" id="PS50195">
    <property type="entry name" value="PX"/>
    <property type="match status" value="1"/>
</dbReference>
<gene>
    <name evidence="3" type="ORF">C1SCF055_LOCUS4733</name>
</gene>
<dbReference type="InterPro" id="IPR036871">
    <property type="entry name" value="PX_dom_sf"/>
</dbReference>
<feature type="region of interest" description="Disordered" evidence="1">
    <location>
        <begin position="166"/>
        <end position="185"/>
    </location>
</feature>
<comment type="caution">
    <text evidence="3">The sequence shown here is derived from an EMBL/GenBank/DDBJ whole genome shotgun (WGS) entry which is preliminary data.</text>
</comment>
<protein>
    <submittedName>
        <fullName evidence="4">E3 ubiquitin-protein ligase HERC1</fullName>
    </submittedName>
</protein>
<reference evidence="3" key="1">
    <citation type="submission" date="2022-10" db="EMBL/GenBank/DDBJ databases">
        <authorList>
            <person name="Chen Y."/>
            <person name="Dougan E. K."/>
            <person name="Chan C."/>
            <person name="Rhodes N."/>
            <person name="Thang M."/>
        </authorList>
    </citation>
    <scope>NUCLEOTIDE SEQUENCE</scope>
</reference>
<dbReference type="SUPFAM" id="SSF64268">
    <property type="entry name" value="PX domain"/>
    <property type="match status" value="1"/>
</dbReference>
<dbReference type="SMART" id="SM00312">
    <property type="entry name" value="PX"/>
    <property type="match status" value="1"/>
</dbReference>
<feature type="domain" description="PX" evidence="2">
    <location>
        <begin position="28"/>
        <end position="140"/>
    </location>
</feature>
<dbReference type="PANTHER" id="PTHR22775:SF3">
    <property type="entry name" value="SORTING NEXIN-13"/>
    <property type="match status" value="1"/>
</dbReference>
<reference evidence="4 5" key="2">
    <citation type="submission" date="2024-05" db="EMBL/GenBank/DDBJ databases">
        <authorList>
            <person name="Chen Y."/>
            <person name="Shah S."/>
            <person name="Dougan E. K."/>
            <person name="Thang M."/>
            <person name="Chan C."/>
        </authorList>
    </citation>
    <scope>NUCLEOTIDE SEQUENCE [LARGE SCALE GENOMIC DNA]</scope>
</reference>
<dbReference type="GO" id="GO:0035091">
    <property type="term" value="F:phosphatidylinositol binding"/>
    <property type="evidence" value="ECO:0007669"/>
    <property type="project" value="InterPro"/>
</dbReference>
<dbReference type="EMBL" id="CAMXCT030000277">
    <property type="protein sequence ID" value="CAL4763835.1"/>
    <property type="molecule type" value="Genomic_DNA"/>
</dbReference>
<accession>A0A9P1BQ86</accession>
<dbReference type="AlphaFoldDB" id="A0A9P1BQ86"/>
<dbReference type="Gene3D" id="3.30.1520.10">
    <property type="entry name" value="Phox-like domain"/>
    <property type="match status" value="1"/>
</dbReference>
<evidence type="ECO:0000259" key="2">
    <source>
        <dbReference type="PROSITE" id="PS50195"/>
    </source>
</evidence>
<keyword evidence="5" id="KW-1185">Reference proteome</keyword>
<dbReference type="OrthoDB" id="437742at2759"/>
<proteinExistence type="predicted"/>
<evidence type="ECO:0000256" key="1">
    <source>
        <dbReference type="SAM" id="MobiDB-lite"/>
    </source>
</evidence>
<feature type="compositionally biased region" description="Basic and acidic residues" evidence="1">
    <location>
        <begin position="172"/>
        <end position="185"/>
    </location>
</feature>
<dbReference type="PANTHER" id="PTHR22775">
    <property type="entry name" value="SORTING NEXIN"/>
    <property type="match status" value="1"/>
</dbReference>
<dbReference type="CDD" id="cd06093">
    <property type="entry name" value="PX_domain"/>
    <property type="match status" value="1"/>
</dbReference>
<evidence type="ECO:0000313" key="3">
    <source>
        <dbReference type="EMBL" id="CAI3976523.1"/>
    </source>
</evidence>